<gene>
    <name evidence="4" type="ORF">O1G22_00015</name>
</gene>
<dbReference type="InterPro" id="IPR032806">
    <property type="entry name" value="YbfD_N"/>
</dbReference>
<accession>A0ABY7NT99</accession>
<evidence type="ECO:0000313" key="5">
    <source>
        <dbReference type="Proteomes" id="UP001212326"/>
    </source>
</evidence>
<dbReference type="PANTHER" id="PTHR30298:SF0">
    <property type="entry name" value="PROTEIN YBFL-RELATED"/>
    <property type="match status" value="1"/>
</dbReference>
<protein>
    <submittedName>
        <fullName evidence="4">ISAs1 family transposase</fullName>
    </submittedName>
</protein>
<dbReference type="Pfam" id="PF13808">
    <property type="entry name" value="DDE_Tnp_1_assoc"/>
    <property type="match status" value="1"/>
</dbReference>
<keyword evidence="1" id="KW-0812">Transmembrane</keyword>
<keyword evidence="5" id="KW-1185">Reference proteome</keyword>
<feature type="transmembrane region" description="Helical" evidence="1">
    <location>
        <begin position="52"/>
        <end position="74"/>
    </location>
</feature>
<feature type="domain" description="H repeat-associated protein N-terminal" evidence="3">
    <location>
        <begin position="34"/>
        <end position="119"/>
    </location>
</feature>
<dbReference type="EMBL" id="CP115300">
    <property type="protein sequence ID" value="WBO61387.1"/>
    <property type="molecule type" value="Genomic_DNA"/>
</dbReference>
<reference evidence="4 5" key="1">
    <citation type="submission" date="2022-12" db="EMBL/GenBank/DDBJ databases">
        <authorList>
            <person name="Mo P."/>
        </authorList>
    </citation>
    <scope>NUCLEOTIDE SEQUENCE [LARGE SCALE GENOMIC DNA]</scope>
    <source>
        <strain evidence="4 5">HUAS 2-6</strain>
    </source>
</reference>
<evidence type="ECO:0000259" key="3">
    <source>
        <dbReference type="Pfam" id="PF13808"/>
    </source>
</evidence>
<feature type="domain" description="Transposase IS4-like" evidence="2">
    <location>
        <begin position="128"/>
        <end position="338"/>
    </location>
</feature>
<dbReference type="RefSeq" id="WP_270079350.1">
    <property type="nucleotide sequence ID" value="NZ_CP115300.1"/>
</dbReference>
<evidence type="ECO:0000313" key="4">
    <source>
        <dbReference type="EMBL" id="WBO61387.1"/>
    </source>
</evidence>
<dbReference type="Proteomes" id="UP001212326">
    <property type="component" value="Chromosome"/>
</dbReference>
<dbReference type="InterPro" id="IPR051698">
    <property type="entry name" value="Transposase_11-like"/>
</dbReference>
<dbReference type="Pfam" id="PF01609">
    <property type="entry name" value="DDE_Tnp_1"/>
    <property type="match status" value="1"/>
</dbReference>
<dbReference type="InterPro" id="IPR047647">
    <property type="entry name" value="ISAs1_transpos"/>
</dbReference>
<keyword evidence="1" id="KW-0472">Membrane</keyword>
<evidence type="ECO:0000256" key="1">
    <source>
        <dbReference type="SAM" id="Phobius"/>
    </source>
</evidence>
<evidence type="ECO:0000259" key="2">
    <source>
        <dbReference type="Pfam" id="PF01609"/>
    </source>
</evidence>
<keyword evidence="1" id="KW-1133">Transmembrane helix</keyword>
<name>A0ABY7NT99_9ACTN</name>
<dbReference type="PANTHER" id="PTHR30298">
    <property type="entry name" value="H REPEAT-ASSOCIATED PREDICTED TRANSPOSASE"/>
    <property type="match status" value="1"/>
</dbReference>
<proteinExistence type="predicted"/>
<sequence length="375" mass="40949">MPSSSITALERHRDHDAVASLDLADLDQAVDLAEVLDGLPDPRRRQGRRYRLGPMLALCTLAVLAGARTLAAIARHAAELPPHLHERLGLRAAPRASTLGRLLARLDGDTLDTAVGAWLAHLADPGEAVALDGKALRGSRTAEQRAIHLVSVITHNGRLTLNQRQVADKSGEITTFKPLLADLDLAGRTVTFDALHSQHEHARYLVETKNAHYVALIKDNHPKLAAFLRELPWADIPLGYRTRDRAHGRDEIRRLKAATVPKRLAFPHAVQALQTVRRRRDLQTGKVTLERVYALTDLTAAQATPARLAKIVRGHWGIEAHHHVRDVTFAEDASRIHTGTGRGLVRRAAAVRCFGCRSAGSPSGSERYGPGGGCR</sequence>
<organism evidence="4 5">
    <name type="scientific">Streptomyces camelliae</name>
    <dbReference type="NCBI Taxonomy" id="3004093"/>
    <lineage>
        <taxon>Bacteria</taxon>
        <taxon>Bacillati</taxon>
        <taxon>Actinomycetota</taxon>
        <taxon>Actinomycetes</taxon>
        <taxon>Kitasatosporales</taxon>
        <taxon>Streptomycetaceae</taxon>
        <taxon>Streptomyces</taxon>
    </lineage>
</organism>
<dbReference type="InterPro" id="IPR002559">
    <property type="entry name" value="Transposase_11"/>
</dbReference>
<dbReference type="NCBIfam" id="NF033564">
    <property type="entry name" value="transpos_ISAs1"/>
    <property type="match status" value="1"/>
</dbReference>